<dbReference type="GO" id="GO:0019264">
    <property type="term" value="P:glycine biosynthetic process from serine"/>
    <property type="evidence" value="ECO:0007669"/>
    <property type="project" value="TreeGrafter"/>
</dbReference>
<dbReference type="GO" id="GO:0046653">
    <property type="term" value="P:tetrahydrofolate metabolic process"/>
    <property type="evidence" value="ECO:0007669"/>
    <property type="project" value="TreeGrafter"/>
</dbReference>
<gene>
    <name evidence="1" type="ORF">B2A_09243</name>
</gene>
<comment type="caution">
    <text evidence="1">The sequence shown here is derived from an EMBL/GenBank/DDBJ whole genome shotgun (WGS) entry which is preliminary data.</text>
</comment>
<dbReference type="PANTHER" id="PTHR11680:SF35">
    <property type="entry name" value="SERINE HYDROXYMETHYLTRANSFERASE 1"/>
    <property type="match status" value="1"/>
</dbReference>
<dbReference type="InterPro" id="IPR049943">
    <property type="entry name" value="Ser_HO-MeTrfase-like"/>
</dbReference>
<dbReference type="InterPro" id="IPR015421">
    <property type="entry name" value="PyrdxlP-dep_Trfase_major"/>
</dbReference>
<dbReference type="AlphaFoldDB" id="T0ZLT7"/>
<dbReference type="GO" id="GO:0030170">
    <property type="term" value="F:pyridoxal phosphate binding"/>
    <property type="evidence" value="ECO:0007669"/>
    <property type="project" value="TreeGrafter"/>
</dbReference>
<dbReference type="EMBL" id="AUZZ01006676">
    <property type="protein sequence ID" value="EQD45608.1"/>
    <property type="molecule type" value="Genomic_DNA"/>
</dbReference>
<dbReference type="Gene3D" id="3.90.1150.10">
    <property type="entry name" value="Aspartate Aminotransferase, domain 1"/>
    <property type="match status" value="1"/>
</dbReference>
<protein>
    <submittedName>
        <fullName evidence="1">Serine hydroxymethyltransferase</fullName>
    </submittedName>
</protein>
<feature type="non-terminal residue" evidence="1">
    <location>
        <position position="1"/>
    </location>
</feature>
<accession>T0ZLT7</accession>
<dbReference type="GO" id="GO:0008168">
    <property type="term" value="F:methyltransferase activity"/>
    <property type="evidence" value="ECO:0007669"/>
    <property type="project" value="UniProtKB-KW"/>
</dbReference>
<sequence>EGADVVFGSTHKSFPGPQGGILATNREDLFSQIDPALVWRIFDNAHWNRIAAVAQTLLELERFGAEYARTVVENARALGGALQEQGLPLVAPEQGFTRSHQLHLDRTQLRERHGIAPGALARRLERQRLLIDLVGRIGTAEATRLGLRPSEMPRLADLIVRGGLRHEKVGPDVLRWRRSYRTLRFV</sequence>
<dbReference type="InterPro" id="IPR015424">
    <property type="entry name" value="PyrdxlP-dep_Trfase"/>
</dbReference>
<organism evidence="1">
    <name type="scientific">mine drainage metagenome</name>
    <dbReference type="NCBI Taxonomy" id="410659"/>
    <lineage>
        <taxon>unclassified sequences</taxon>
        <taxon>metagenomes</taxon>
        <taxon>ecological metagenomes</taxon>
    </lineage>
</organism>
<evidence type="ECO:0000313" key="1">
    <source>
        <dbReference type="EMBL" id="EQD45608.1"/>
    </source>
</evidence>
<dbReference type="PANTHER" id="PTHR11680">
    <property type="entry name" value="SERINE HYDROXYMETHYLTRANSFERASE"/>
    <property type="match status" value="1"/>
</dbReference>
<keyword evidence="1" id="KW-0808">Transferase</keyword>
<dbReference type="SUPFAM" id="SSF53383">
    <property type="entry name" value="PLP-dependent transferases"/>
    <property type="match status" value="1"/>
</dbReference>
<proteinExistence type="predicted"/>
<dbReference type="GO" id="GO:0032259">
    <property type="term" value="P:methylation"/>
    <property type="evidence" value="ECO:0007669"/>
    <property type="project" value="UniProtKB-KW"/>
</dbReference>
<dbReference type="GO" id="GO:0005737">
    <property type="term" value="C:cytoplasm"/>
    <property type="evidence" value="ECO:0007669"/>
    <property type="project" value="TreeGrafter"/>
</dbReference>
<reference evidence="1" key="2">
    <citation type="journal article" date="2014" name="ISME J.">
        <title>Microbial stratification in low pH oxic and suboxic macroscopic growths along an acid mine drainage.</title>
        <authorList>
            <person name="Mendez-Garcia C."/>
            <person name="Mesa V."/>
            <person name="Sprenger R.R."/>
            <person name="Richter M."/>
            <person name="Diez M.S."/>
            <person name="Solano J."/>
            <person name="Bargiela R."/>
            <person name="Golyshina O.V."/>
            <person name="Manteca A."/>
            <person name="Ramos J.L."/>
            <person name="Gallego J.R."/>
            <person name="Llorente I."/>
            <person name="Martins Dos Santos V.A."/>
            <person name="Jensen O.N."/>
            <person name="Pelaez A.I."/>
            <person name="Sanchez J."/>
            <person name="Ferrer M."/>
        </authorList>
    </citation>
    <scope>NUCLEOTIDE SEQUENCE</scope>
</reference>
<dbReference type="Gene3D" id="3.40.640.10">
    <property type="entry name" value="Type I PLP-dependent aspartate aminotransferase-like (Major domain)"/>
    <property type="match status" value="1"/>
</dbReference>
<dbReference type="InterPro" id="IPR015422">
    <property type="entry name" value="PyrdxlP-dep_Trfase_small"/>
</dbReference>
<reference evidence="1" key="1">
    <citation type="submission" date="2013-08" db="EMBL/GenBank/DDBJ databases">
        <authorList>
            <person name="Mendez C."/>
            <person name="Richter M."/>
            <person name="Ferrer M."/>
            <person name="Sanchez J."/>
        </authorList>
    </citation>
    <scope>NUCLEOTIDE SEQUENCE</scope>
</reference>
<keyword evidence="1" id="KW-0489">Methyltransferase</keyword>
<name>T0ZLT7_9ZZZZ</name>
<dbReference type="GO" id="GO:0004372">
    <property type="term" value="F:glycine hydroxymethyltransferase activity"/>
    <property type="evidence" value="ECO:0007669"/>
    <property type="project" value="TreeGrafter"/>
</dbReference>